<organism evidence="3 4">
    <name type="scientific">Clarias magur</name>
    <name type="common">Asian catfish</name>
    <name type="synonym">Macropteronotus magur</name>
    <dbReference type="NCBI Taxonomy" id="1594786"/>
    <lineage>
        <taxon>Eukaryota</taxon>
        <taxon>Metazoa</taxon>
        <taxon>Chordata</taxon>
        <taxon>Craniata</taxon>
        <taxon>Vertebrata</taxon>
        <taxon>Euteleostomi</taxon>
        <taxon>Actinopterygii</taxon>
        <taxon>Neopterygii</taxon>
        <taxon>Teleostei</taxon>
        <taxon>Ostariophysi</taxon>
        <taxon>Siluriformes</taxon>
        <taxon>Clariidae</taxon>
        <taxon>Clarias</taxon>
    </lineage>
</organism>
<feature type="compositionally biased region" description="Polar residues" evidence="2">
    <location>
        <begin position="369"/>
        <end position="378"/>
    </location>
</feature>
<feature type="compositionally biased region" description="Low complexity" evidence="2">
    <location>
        <begin position="282"/>
        <end position="310"/>
    </location>
</feature>
<feature type="region of interest" description="Disordered" evidence="2">
    <location>
        <begin position="369"/>
        <end position="401"/>
    </location>
</feature>
<gene>
    <name evidence="3" type="ORF">DAT39_008670</name>
</gene>
<dbReference type="AlphaFoldDB" id="A0A8J4TTL0"/>
<dbReference type="OrthoDB" id="8725016at2759"/>
<dbReference type="PANTHER" id="PTHR16095:SF9">
    <property type="entry name" value="PROLINE AND SERINE-RICH PROTEIN 2"/>
    <property type="match status" value="1"/>
</dbReference>
<comment type="caution">
    <text evidence="3">The sequence shown here is derived from an EMBL/GenBank/DDBJ whole genome shotgun (WGS) entry which is preliminary data.</text>
</comment>
<evidence type="ECO:0000313" key="3">
    <source>
        <dbReference type="EMBL" id="KAF5901615.1"/>
    </source>
</evidence>
<feature type="region of interest" description="Disordered" evidence="2">
    <location>
        <begin position="270"/>
        <end position="311"/>
    </location>
</feature>
<sequence>MDVHVHGNPRLHYKLNGYQQSKDDGLQFLSSEEKECILFFEETIDSLEDGFDDTTGRTPRKIISLNSLRASSSSALSSAPRTNVSPNVMEHDIIDLVRPSTNFTVQDFSNLSVSDPHQKTPKNDPVGYEENHHARPPGSVPTPVVIASKISEHQGSGGITPSTLLGRRRSLESKRDPSMHPRNPHLPSKITLTRGHQELNAQSLATAAVNVQERRSQMLANLPEGSHPLEGGEPACVRNVPTRSVSFNDMAPEKSRVEALSKLGLVAGKTTHSPPNIGTKLSSNSISPNSSTYQVSSSPYSTNSPISNSNKASVSMHAHTSNNITVSNIIGQRKNSNPSFNQSTYEAKPKSEIAPNNFSYYGGKTATITPIKDTSPSFNKDRRSSAEVNHTDFNSYGGKSTILNPSLSVKAESVSSPYANAPEPPETQFNSYGGRSKVINPSLSTDEPDSAHSHSTTNTGPTTTYHGDPTRSRYQSEKNSYNVKPKVLTPVQTDPVSQPIVRTRPFTVAPPTAPRPQGSTSSLRTRPEPVPPEILSKPAPSFRNQGVTVQFNGKATTGEARQDALRRLGLLKKKS</sequence>
<proteinExistence type="predicted"/>
<evidence type="ECO:0000256" key="1">
    <source>
        <dbReference type="ARBA" id="ARBA00022553"/>
    </source>
</evidence>
<feature type="compositionally biased region" description="Polar residues" evidence="2">
    <location>
        <begin position="427"/>
        <end position="445"/>
    </location>
</feature>
<keyword evidence="1" id="KW-0597">Phosphoprotein</keyword>
<dbReference type="PANTHER" id="PTHR16095">
    <property type="entry name" value="TRANSMEMBRANE PROTEIN 143 FAMILY MEMBER"/>
    <property type="match status" value="1"/>
</dbReference>
<feature type="region of interest" description="Disordered" evidence="2">
    <location>
        <begin position="111"/>
        <end position="139"/>
    </location>
</feature>
<feature type="compositionally biased region" description="Polar residues" evidence="2">
    <location>
        <begin position="386"/>
        <end position="401"/>
    </location>
</feature>
<evidence type="ECO:0000256" key="2">
    <source>
        <dbReference type="SAM" id="MobiDB-lite"/>
    </source>
</evidence>
<keyword evidence="4" id="KW-1185">Reference proteome</keyword>
<dbReference type="Pfam" id="PF15385">
    <property type="entry name" value="SARG"/>
    <property type="match status" value="1"/>
</dbReference>
<reference evidence="3" key="1">
    <citation type="submission" date="2020-07" db="EMBL/GenBank/DDBJ databases">
        <title>Clarias magur genome sequencing, assembly and annotation.</title>
        <authorList>
            <person name="Kushwaha B."/>
            <person name="Kumar R."/>
            <person name="Das P."/>
            <person name="Joshi C.G."/>
            <person name="Kumar D."/>
            <person name="Nagpure N.S."/>
            <person name="Pandey M."/>
            <person name="Agarwal S."/>
            <person name="Srivastava S."/>
            <person name="Singh M."/>
            <person name="Sahoo L."/>
            <person name="Jayasankar P."/>
            <person name="Meher P.K."/>
            <person name="Koringa P.G."/>
            <person name="Iquebal M.A."/>
            <person name="Das S.P."/>
            <person name="Bit A."/>
            <person name="Patnaik S."/>
            <person name="Patel N."/>
            <person name="Shah T.M."/>
            <person name="Hinsu A."/>
            <person name="Jena J.K."/>
        </authorList>
    </citation>
    <scope>NUCLEOTIDE SEQUENCE</scope>
    <source>
        <strain evidence="3">CIFAMagur01</strain>
        <tissue evidence="3">Testis</tissue>
    </source>
</reference>
<dbReference type="Proteomes" id="UP000727407">
    <property type="component" value="Unassembled WGS sequence"/>
</dbReference>
<accession>A0A8J4TTL0</accession>
<feature type="region of interest" description="Disordered" evidence="2">
    <location>
        <begin position="506"/>
        <end position="544"/>
    </location>
</feature>
<name>A0A8J4TTL0_CLAMG</name>
<feature type="compositionally biased region" description="Polar residues" evidence="2">
    <location>
        <begin position="270"/>
        <end position="281"/>
    </location>
</feature>
<feature type="region of interest" description="Disordered" evidence="2">
    <location>
        <begin position="415"/>
        <end position="481"/>
    </location>
</feature>
<dbReference type="EMBL" id="QNUK01000108">
    <property type="protein sequence ID" value="KAF5901615.1"/>
    <property type="molecule type" value="Genomic_DNA"/>
</dbReference>
<protein>
    <submittedName>
        <fullName evidence="3">Proline and serine-rich protein 2</fullName>
    </submittedName>
</protein>
<feature type="region of interest" description="Disordered" evidence="2">
    <location>
        <begin position="153"/>
        <end position="189"/>
    </location>
</feature>
<evidence type="ECO:0000313" key="4">
    <source>
        <dbReference type="Proteomes" id="UP000727407"/>
    </source>
</evidence>
<feature type="compositionally biased region" description="Basic and acidic residues" evidence="2">
    <location>
        <begin position="169"/>
        <end position="179"/>
    </location>
</feature>